<reference evidence="7 8" key="1">
    <citation type="submission" date="2021-01" db="EMBL/GenBank/DDBJ databases">
        <title>Whole genome shotgun sequence of Catellatospora bangladeshensis NBRC 107357.</title>
        <authorList>
            <person name="Komaki H."/>
            <person name="Tamura T."/>
        </authorList>
    </citation>
    <scope>NUCLEOTIDE SEQUENCE [LARGE SCALE GENOMIC DNA]</scope>
    <source>
        <strain evidence="7 8">NBRC 107357</strain>
    </source>
</reference>
<evidence type="ECO:0000313" key="7">
    <source>
        <dbReference type="EMBL" id="GIF81174.1"/>
    </source>
</evidence>
<protein>
    <submittedName>
        <fullName evidence="7">FAD-binding protein</fullName>
    </submittedName>
</protein>
<dbReference type="InterPro" id="IPR036318">
    <property type="entry name" value="FAD-bd_PCMH-like_sf"/>
</dbReference>
<dbReference type="SUPFAM" id="SSF55103">
    <property type="entry name" value="FAD-linked oxidases, C-terminal domain"/>
    <property type="match status" value="1"/>
</dbReference>
<dbReference type="SUPFAM" id="SSF56176">
    <property type="entry name" value="FAD-binding/transporter-associated domain-like"/>
    <property type="match status" value="1"/>
</dbReference>
<keyword evidence="2" id="KW-0285">Flavoprotein</keyword>
<feature type="region of interest" description="Disordered" evidence="5">
    <location>
        <begin position="1"/>
        <end position="27"/>
    </location>
</feature>
<dbReference type="PROSITE" id="PS51318">
    <property type="entry name" value="TAT"/>
    <property type="match status" value="1"/>
</dbReference>
<dbReference type="PROSITE" id="PS51387">
    <property type="entry name" value="FAD_PCMH"/>
    <property type="match status" value="1"/>
</dbReference>
<feature type="domain" description="FAD-binding PCMH-type" evidence="6">
    <location>
        <begin position="84"/>
        <end position="261"/>
    </location>
</feature>
<dbReference type="Pfam" id="PF01565">
    <property type="entry name" value="FAD_binding_4"/>
    <property type="match status" value="1"/>
</dbReference>
<dbReference type="GO" id="GO:0016491">
    <property type="term" value="F:oxidoreductase activity"/>
    <property type="evidence" value="ECO:0007669"/>
    <property type="project" value="UniProtKB-KW"/>
</dbReference>
<comment type="caution">
    <text evidence="7">The sequence shown here is derived from an EMBL/GenBank/DDBJ whole genome shotgun (WGS) entry which is preliminary data.</text>
</comment>
<dbReference type="PANTHER" id="PTHR13878:SF53">
    <property type="entry name" value="CYTOKININ DEHYDROGENASE 6"/>
    <property type="match status" value="1"/>
</dbReference>
<proteinExistence type="inferred from homology"/>
<dbReference type="Gene3D" id="3.30.43.10">
    <property type="entry name" value="Uridine Diphospho-n-acetylenolpyruvylglucosamine Reductase, domain 2"/>
    <property type="match status" value="1"/>
</dbReference>
<name>A0A8J3JQ16_9ACTN</name>
<dbReference type="InterPro" id="IPR050432">
    <property type="entry name" value="FAD-linked_Oxidoreductases_BP"/>
</dbReference>
<dbReference type="PANTHER" id="PTHR13878">
    <property type="entry name" value="GULONOLACTONE OXIDASE"/>
    <property type="match status" value="1"/>
</dbReference>
<evidence type="ECO:0000256" key="5">
    <source>
        <dbReference type="SAM" id="MobiDB-lite"/>
    </source>
</evidence>
<evidence type="ECO:0000259" key="6">
    <source>
        <dbReference type="PROSITE" id="PS51387"/>
    </source>
</evidence>
<dbReference type="AlphaFoldDB" id="A0A8J3JQ16"/>
<dbReference type="InterPro" id="IPR016166">
    <property type="entry name" value="FAD-bd_PCMH"/>
</dbReference>
<dbReference type="EMBL" id="BONF01000012">
    <property type="protein sequence ID" value="GIF81174.1"/>
    <property type="molecule type" value="Genomic_DNA"/>
</dbReference>
<dbReference type="InterPro" id="IPR016169">
    <property type="entry name" value="FAD-bd_PCMH_sub2"/>
</dbReference>
<evidence type="ECO:0000256" key="2">
    <source>
        <dbReference type="ARBA" id="ARBA00022630"/>
    </source>
</evidence>
<dbReference type="InterPro" id="IPR016167">
    <property type="entry name" value="FAD-bd_PCMH_sub1"/>
</dbReference>
<dbReference type="InterPro" id="IPR016164">
    <property type="entry name" value="FAD-linked_Oxase-like_C"/>
</dbReference>
<evidence type="ECO:0000256" key="3">
    <source>
        <dbReference type="ARBA" id="ARBA00022827"/>
    </source>
</evidence>
<accession>A0A8J3JQ16</accession>
<keyword evidence="3" id="KW-0274">FAD</keyword>
<evidence type="ECO:0000256" key="1">
    <source>
        <dbReference type="ARBA" id="ARBA00005466"/>
    </source>
</evidence>
<evidence type="ECO:0000256" key="4">
    <source>
        <dbReference type="ARBA" id="ARBA00023002"/>
    </source>
</evidence>
<dbReference type="Proteomes" id="UP000601223">
    <property type="component" value="Unassembled WGS sequence"/>
</dbReference>
<sequence>MSAQLSRSPACAQGHRAVQRDGPHGRRWRMARPTRRQLLTHGATALGALALGSAGTLAVSDWAAEGAIPPGPAPGALLDDASRINPTAVRGLLFADPSTDRTAELIRPLLRRIAAGDDPALAVAGVRHSMGGQSMLAGGWVLDTRPMNRISLDSAAGVVRVGAGTTWRELIPVLNAHGCSPKVMQSNHDFSIGGSLSVNCHGWHAGHPPIAATVRGLRVLTASGEIVSCGPAVNPELFGLVLGGYGLFGVILDADLEVWPNAVYEPHFDTVAAADYAEAYARLLAGTDTEMAYGRLSVDPRGFLEQAIIVRFTPQAGTRGEILPLSSPESPELQRAVFRNSAGSDLGKAVRWGLEREIAPWLAGPLSRNSIQNQPAAVFADHSAETCDILHEYFVSPEALGKFVDAAREIIPRSGAELLNVTVREVRRDTVSTLAYARQDVFGLVMNFRQERTGAADTAMRALTRELVEAVLAVGGTFYLPYRLHATRDQVDRAYPGWQAAMAAKSRIDPSPVFRNALFDAYGA</sequence>
<keyword evidence="8" id="KW-1185">Reference proteome</keyword>
<dbReference type="GO" id="GO:0071949">
    <property type="term" value="F:FAD binding"/>
    <property type="evidence" value="ECO:0007669"/>
    <property type="project" value="InterPro"/>
</dbReference>
<evidence type="ECO:0000313" key="8">
    <source>
        <dbReference type="Proteomes" id="UP000601223"/>
    </source>
</evidence>
<organism evidence="7 8">
    <name type="scientific">Catellatospora bangladeshensis</name>
    <dbReference type="NCBI Taxonomy" id="310355"/>
    <lineage>
        <taxon>Bacteria</taxon>
        <taxon>Bacillati</taxon>
        <taxon>Actinomycetota</taxon>
        <taxon>Actinomycetes</taxon>
        <taxon>Micromonosporales</taxon>
        <taxon>Micromonosporaceae</taxon>
        <taxon>Catellatospora</taxon>
    </lineage>
</organism>
<dbReference type="Gene3D" id="3.30.465.10">
    <property type="match status" value="1"/>
</dbReference>
<gene>
    <name evidence="7" type="ORF">Cba03nite_25230</name>
</gene>
<dbReference type="InterPro" id="IPR006311">
    <property type="entry name" value="TAT_signal"/>
</dbReference>
<comment type="similarity">
    <text evidence="1">Belongs to the oxygen-dependent FAD-linked oxidoreductase family.</text>
</comment>
<keyword evidence="4" id="KW-0560">Oxidoreductase</keyword>
<dbReference type="InterPro" id="IPR006094">
    <property type="entry name" value="Oxid_FAD_bind_N"/>
</dbReference>